<dbReference type="AlphaFoldDB" id="A0A7Y2NYS5"/>
<dbReference type="SUPFAM" id="SSF52317">
    <property type="entry name" value="Class I glutamine amidotransferase-like"/>
    <property type="match status" value="1"/>
</dbReference>
<feature type="region of interest" description="Disordered" evidence="1">
    <location>
        <begin position="1"/>
        <end position="48"/>
    </location>
</feature>
<keyword evidence="2" id="KW-0808">Transferase</keyword>
<name>A0A7Y2NYS5_9BURK</name>
<reference evidence="2 3" key="1">
    <citation type="submission" date="2020-04" db="EMBL/GenBank/DDBJ databases">
        <title>Massilia sp. nov., a cold adapted bacteria isolated from Arctic soil.</title>
        <authorList>
            <person name="Son J."/>
            <person name="Ka J.-O."/>
        </authorList>
    </citation>
    <scope>NUCLEOTIDE SEQUENCE [LARGE SCALE GENOMIC DNA]</scope>
    <source>
        <strain evidence="2 3">ML15P13</strain>
    </source>
</reference>
<evidence type="ECO:0000256" key="1">
    <source>
        <dbReference type="SAM" id="MobiDB-lite"/>
    </source>
</evidence>
<dbReference type="Gene3D" id="3.40.50.880">
    <property type="match status" value="1"/>
</dbReference>
<evidence type="ECO:0000313" key="3">
    <source>
        <dbReference type="Proteomes" id="UP000533905"/>
    </source>
</evidence>
<organism evidence="2 3">
    <name type="scientific">Telluria aromaticivorans</name>
    <dbReference type="NCBI Taxonomy" id="2725995"/>
    <lineage>
        <taxon>Bacteria</taxon>
        <taxon>Pseudomonadati</taxon>
        <taxon>Pseudomonadota</taxon>
        <taxon>Betaproteobacteria</taxon>
        <taxon>Burkholderiales</taxon>
        <taxon>Oxalobacteraceae</taxon>
        <taxon>Telluria group</taxon>
        <taxon>Telluria</taxon>
    </lineage>
</organism>
<proteinExistence type="predicted"/>
<dbReference type="GO" id="GO:0005829">
    <property type="term" value="C:cytosol"/>
    <property type="evidence" value="ECO:0007669"/>
    <property type="project" value="TreeGrafter"/>
</dbReference>
<evidence type="ECO:0000313" key="2">
    <source>
        <dbReference type="EMBL" id="NNG23127.1"/>
    </source>
</evidence>
<dbReference type="InterPro" id="IPR029062">
    <property type="entry name" value="Class_I_gatase-like"/>
</dbReference>
<accession>A0A7Y2NYS5</accession>
<sequence length="333" mass="37368">MAEDEQKPPEEVPGPPVETRLKSPIRVPDRRGTRGPSEPGAARYQRDGDTPFALAGRVLSSRWRAMRERFSRDFMHRTLHIGVSARIFHPEAGAKGLLSKNLQYLEESIAQWVMSRDVLVFMIPTVNTNGLLHPSNITLRHYARHLDGLVLQGGADVAPQTYSEVPTRPEWSGDRARDVYELELLHEFVDAGKPVLGVCRGCQLINVAFGGTLYQDVATNVPEALAHVHDLYDAHRHAVRFPPGSSLGRMFSGVQRPIVNSIHHQAVKELGRDIRVEAYSDPDGIVEAIRYQRADFVMGLQWHPEFHRAGGTELLDCTPVLDEFLRAARETRL</sequence>
<protein>
    <submittedName>
        <fullName evidence="2">Type 1 glutamine amidotransferase</fullName>
    </submittedName>
</protein>
<dbReference type="Proteomes" id="UP000533905">
    <property type="component" value="Unassembled WGS sequence"/>
</dbReference>
<dbReference type="InterPro" id="IPR011697">
    <property type="entry name" value="Peptidase_C26"/>
</dbReference>
<dbReference type="GO" id="GO:0016811">
    <property type="term" value="F:hydrolase activity, acting on carbon-nitrogen (but not peptide) bonds, in linear amides"/>
    <property type="evidence" value="ECO:0007669"/>
    <property type="project" value="InterPro"/>
</dbReference>
<feature type="compositionally biased region" description="Basic and acidic residues" evidence="1">
    <location>
        <begin position="1"/>
        <end position="10"/>
    </location>
</feature>
<gene>
    <name evidence="2" type="ORF">HGB41_08945</name>
</gene>
<dbReference type="GO" id="GO:0016740">
    <property type="term" value="F:transferase activity"/>
    <property type="evidence" value="ECO:0007669"/>
    <property type="project" value="UniProtKB-KW"/>
</dbReference>
<dbReference type="PROSITE" id="PS51273">
    <property type="entry name" value="GATASE_TYPE_1"/>
    <property type="match status" value="1"/>
</dbReference>
<dbReference type="PANTHER" id="PTHR43235">
    <property type="entry name" value="GLUTAMINE AMIDOTRANSFERASE PB2B2.05-RELATED"/>
    <property type="match status" value="1"/>
</dbReference>
<dbReference type="Pfam" id="PF07722">
    <property type="entry name" value="Peptidase_C26"/>
    <property type="match status" value="1"/>
</dbReference>
<dbReference type="EMBL" id="JABAIV010000002">
    <property type="protein sequence ID" value="NNG23127.1"/>
    <property type="molecule type" value="Genomic_DNA"/>
</dbReference>
<dbReference type="InterPro" id="IPR044668">
    <property type="entry name" value="PuuD-like"/>
</dbReference>
<dbReference type="PANTHER" id="PTHR43235:SF1">
    <property type="entry name" value="GLUTAMINE AMIDOTRANSFERASE PB2B2.05-RELATED"/>
    <property type="match status" value="1"/>
</dbReference>
<keyword evidence="2" id="KW-0315">Glutamine amidotransferase</keyword>
<dbReference type="RefSeq" id="WP_171083273.1">
    <property type="nucleotide sequence ID" value="NZ_JABAIV010000002.1"/>
</dbReference>
<dbReference type="CDD" id="cd01745">
    <property type="entry name" value="GATase1_2"/>
    <property type="match status" value="1"/>
</dbReference>
<keyword evidence="3" id="KW-1185">Reference proteome</keyword>
<comment type="caution">
    <text evidence="2">The sequence shown here is derived from an EMBL/GenBank/DDBJ whole genome shotgun (WGS) entry which is preliminary data.</text>
</comment>